<keyword evidence="6" id="KW-0735">Signal-anchor</keyword>
<reference evidence="11 12" key="1">
    <citation type="journal article" date="2018" name="Microbiome">
        <title>Fine metagenomic profile of the Mediterranean stratified and mixed water columns revealed by assembly and recruitment.</title>
        <authorList>
            <person name="Haro-Moreno J.M."/>
            <person name="Lopez-Perez M."/>
            <person name="De La Torre J.R."/>
            <person name="Picazo A."/>
            <person name="Camacho A."/>
            <person name="Rodriguez-Valera F."/>
        </authorList>
    </citation>
    <scope>NUCLEOTIDE SEQUENCE [LARGE SCALE GENOMIC DNA]</scope>
    <source>
        <strain evidence="11">MED-G82</strain>
    </source>
</reference>
<accession>A0A368BZC4</accession>
<dbReference type="InterPro" id="IPR007533">
    <property type="entry name" value="Cyt_c_oxidase_assmbl_CtaG"/>
</dbReference>
<keyword evidence="5 10" id="KW-0812">Transmembrane</keyword>
<organism evidence="11 12">
    <name type="scientific">SAR86 cluster bacterium</name>
    <dbReference type="NCBI Taxonomy" id="2030880"/>
    <lineage>
        <taxon>Bacteria</taxon>
        <taxon>Pseudomonadati</taxon>
        <taxon>Pseudomonadota</taxon>
        <taxon>Gammaproteobacteria</taxon>
        <taxon>SAR86 cluster</taxon>
    </lineage>
</organism>
<comment type="caution">
    <text evidence="11">The sequence shown here is derived from an EMBL/GenBank/DDBJ whole genome shotgun (WGS) entry which is preliminary data.</text>
</comment>
<dbReference type="GO" id="GO:0005507">
    <property type="term" value="F:copper ion binding"/>
    <property type="evidence" value="ECO:0007669"/>
    <property type="project" value="InterPro"/>
</dbReference>
<dbReference type="InterPro" id="IPR023471">
    <property type="entry name" value="CtaG/Cox11_dom_sf"/>
</dbReference>
<evidence type="ECO:0000256" key="7">
    <source>
        <dbReference type="ARBA" id="ARBA00022989"/>
    </source>
</evidence>
<evidence type="ECO:0000256" key="1">
    <source>
        <dbReference type="ARBA" id="ARBA00004007"/>
    </source>
</evidence>
<comment type="similarity">
    <text evidence="3">Belongs to the COX11/CtaG family.</text>
</comment>
<evidence type="ECO:0000256" key="6">
    <source>
        <dbReference type="ARBA" id="ARBA00022968"/>
    </source>
</evidence>
<evidence type="ECO:0000256" key="5">
    <source>
        <dbReference type="ARBA" id="ARBA00022692"/>
    </source>
</evidence>
<comment type="subcellular location">
    <subcellularLocation>
        <location evidence="2">Cell inner membrane</location>
        <topology evidence="2">Single-pass type II membrane protein</topology>
        <orientation evidence="2">Periplasmic side</orientation>
    </subcellularLocation>
</comment>
<proteinExistence type="inferred from homology"/>
<keyword evidence="8" id="KW-0186">Copper</keyword>
<keyword evidence="9 10" id="KW-0472">Membrane</keyword>
<dbReference type="PIRSF" id="PIRSF005413">
    <property type="entry name" value="COX11"/>
    <property type="match status" value="1"/>
</dbReference>
<evidence type="ECO:0000256" key="8">
    <source>
        <dbReference type="ARBA" id="ARBA00023008"/>
    </source>
</evidence>
<evidence type="ECO:0000256" key="3">
    <source>
        <dbReference type="ARBA" id="ARBA00009620"/>
    </source>
</evidence>
<dbReference type="Gene3D" id="2.60.370.10">
    <property type="entry name" value="Ctag/Cox11"/>
    <property type="match status" value="1"/>
</dbReference>
<dbReference type="Pfam" id="PF04442">
    <property type="entry name" value="CtaG_Cox11"/>
    <property type="match status" value="1"/>
</dbReference>
<keyword evidence="7 10" id="KW-1133">Transmembrane helix</keyword>
<evidence type="ECO:0000256" key="4">
    <source>
        <dbReference type="ARBA" id="ARBA00015384"/>
    </source>
</evidence>
<protein>
    <recommendedName>
        <fullName evidence="4">Cytochrome c oxidase assembly protein CtaG</fullName>
    </recommendedName>
</protein>
<gene>
    <name evidence="11" type="ORF">DBW96_01405</name>
</gene>
<dbReference type="GO" id="GO:0005886">
    <property type="term" value="C:plasma membrane"/>
    <property type="evidence" value="ECO:0007669"/>
    <property type="project" value="UniProtKB-SubCell"/>
</dbReference>
<evidence type="ECO:0000313" key="11">
    <source>
        <dbReference type="EMBL" id="RCL42162.1"/>
    </source>
</evidence>
<dbReference type="EMBL" id="QOPE01000006">
    <property type="protein sequence ID" value="RCL42162.1"/>
    <property type="molecule type" value="Genomic_DNA"/>
</dbReference>
<dbReference type="Proteomes" id="UP000253307">
    <property type="component" value="Unassembled WGS sequence"/>
</dbReference>
<evidence type="ECO:0000256" key="9">
    <source>
        <dbReference type="ARBA" id="ARBA00023136"/>
    </source>
</evidence>
<dbReference type="NCBIfam" id="NF003465">
    <property type="entry name" value="PRK05089.1"/>
    <property type="match status" value="1"/>
</dbReference>
<dbReference type="SUPFAM" id="SSF110111">
    <property type="entry name" value="Ctag/Cox11"/>
    <property type="match status" value="1"/>
</dbReference>
<comment type="function">
    <text evidence="1">Exerts its effect at some terminal stage of cytochrome c oxidase synthesis, probably by being involved in the insertion of the copper B into subunit I.</text>
</comment>
<name>A0A368BZC4_9GAMM</name>
<feature type="transmembrane region" description="Helical" evidence="10">
    <location>
        <begin position="12"/>
        <end position="30"/>
    </location>
</feature>
<evidence type="ECO:0000256" key="2">
    <source>
        <dbReference type="ARBA" id="ARBA00004382"/>
    </source>
</evidence>
<sequence>MNEGGKKTIKMLSLAVLGMFFFSFALVPLYDVFCEVTGLNGKIDLSPTRIAESDISEGRDITVQFVSHNNEQMPWDFGPSDEVINITTGKYYTATYYVKNTTSRAMVAQAIPSVAPSNAAAHLKKLECFCFEQQILKPGEEALLPVRLIFDNELPDNINNIVLSYTIFDVTEDNLDELASYMHEHGEDHHSMGS</sequence>
<evidence type="ECO:0000313" key="12">
    <source>
        <dbReference type="Proteomes" id="UP000253307"/>
    </source>
</evidence>
<evidence type="ECO:0000256" key="10">
    <source>
        <dbReference type="SAM" id="Phobius"/>
    </source>
</evidence>
<dbReference type="PANTHER" id="PTHR21320:SF3">
    <property type="entry name" value="CYTOCHROME C OXIDASE ASSEMBLY PROTEIN COX11, MITOCHONDRIAL-RELATED"/>
    <property type="match status" value="1"/>
</dbReference>
<dbReference type="AlphaFoldDB" id="A0A368BZC4"/>
<dbReference type="PANTHER" id="PTHR21320">
    <property type="entry name" value="CYTOCHROME C OXIDASE ASSEMBLY PROTEIN COX11-RELATED"/>
    <property type="match status" value="1"/>
</dbReference>